<accession>A0A955L355</accession>
<name>A0A955L355_9BACT</name>
<proteinExistence type="predicted"/>
<reference evidence="2" key="2">
    <citation type="journal article" date="2021" name="Microbiome">
        <title>Successional dynamics and alternative stable states in a saline activated sludge microbial community over 9 years.</title>
        <authorList>
            <person name="Wang Y."/>
            <person name="Ye J."/>
            <person name="Ju F."/>
            <person name="Liu L."/>
            <person name="Boyd J.A."/>
            <person name="Deng Y."/>
            <person name="Parks D.H."/>
            <person name="Jiang X."/>
            <person name="Yin X."/>
            <person name="Woodcroft B.J."/>
            <person name="Tyson G.W."/>
            <person name="Hugenholtz P."/>
            <person name="Polz M.F."/>
            <person name="Zhang T."/>
        </authorList>
    </citation>
    <scope>NUCLEOTIDE SEQUENCE</scope>
    <source>
        <strain evidence="2">HKST-UBA10</strain>
    </source>
</reference>
<dbReference type="AlphaFoldDB" id="A0A955L355"/>
<dbReference type="Proteomes" id="UP000782843">
    <property type="component" value="Unassembled WGS sequence"/>
</dbReference>
<feature type="transmembrane region" description="Helical" evidence="1">
    <location>
        <begin position="339"/>
        <end position="358"/>
    </location>
</feature>
<keyword evidence="1" id="KW-0812">Transmembrane</keyword>
<evidence type="ECO:0000313" key="3">
    <source>
        <dbReference type="Proteomes" id="UP000782843"/>
    </source>
</evidence>
<feature type="transmembrane region" description="Helical" evidence="1">
    <location>
        <begin position="254"/>
        <end position="271"/>
    </location>
</feature>
<evidence type="ECO:0000256" key="1">
    <source>
        <dbReference type="SAM" id="Phobius"/>
    </source>
</evidence>
<protein>
    <submittedName>
        <fullName evidence="2">Uncharacterized protein</fullName>
    </submittedName>
</protein>
<dbReference type="EMBL" id="JAGQLG010000045">
    <property type="protein sequence ID" value="MCA9382024.1"/>
    <property type="molecule type" value="Genomic_DNA"/>
</dbReference>
<feature type="transmembrane region" description="Helical" evidence="1">
    <location>
        <begin position="283"/>
        <end position="300"/>
    </location>
</feature>
<keyword evidence="1" id="KW-1133">Transmembrane helix</keyword>
<reference evidence="2" key="1">
    <citation type="submission" date="2020-04" db="EMBL/GenBank/DDBJ databases">
        <authorList>
            <person name="Zhang T."/>
        </authorList>
    </citation>
    <scope>NUCLEOTIDE SEQUENCE</scope>
    <source>
        <strain evidence="2">HKST-UBA10</strain>
    </source>
</reference>
<organism evidence="2 3">
    <name type="scientific">Candidatus Dojkabacteria bacterium</name>
    <dbReference type="NCBI Taxonomy" id="2099670"/>
    <lineage>
        <taxon>Bacteria</taxon>
        <taxon>Candidatus Dojkabacteria</taxon>
    </lineage>
</organism>
<evidence type="ECO:0000313" key="2">
    <source>
        <dbReference type="EMBL" id="MCA9382024.1"/>
    </source>
</evidence>
<keyword evidence="1" id="KW-0472">Membrane</keyword>
<sequence length="360" mass="40235">MLTPEERGKPEFSPEQIAAKSKAVIQLFVDNGIDCIDLLGNNQNGLDNLSLGLLNNDVRLEVIHGQLYLVRNSLSLVITHEHSGRFYHLSAVSYEGKPANQLTYELYDPKLTGAISFQEMDDFEPAIGRLITEALGELPLSLYIDETVPVFDLAESPMDEIPRLPRIVREYRVNLKLKMSGKPPKTIKTILGKKLNLAWTELVLIQEDGKVRLETRSSTKGEPELDVSQFLEKETESPEAKAERIAKQILGEQFGGLLIGLAAVAVTRGILPVQLPPAEANSFFGAVVGVQALILLSRAFELRRSRVKLRKHLDLNTRLTEDYKKRRVDELTRYDIQRVATITGAVTLLATILARLPLTY</sequence>
<comment type="caution">
    <text evidence="2">The sequence shown here is derived from an EMBL/GenBank/DDBJ whole genome shotgun (WGS) entry which is preliminary data.</text>
</comment>
<gene>
    <name evidence="2" type="ORF">KC660_01295</name>
</gene>